<evidence type="ECO:0000313" key="1">
    <source>
        <dbReference type="EMBL" id="AQX31132.1"/>
    </source>
</evidence>
<dbReference type="EMBL" id="CP019789">
    <property type="protein sequence ID" value="AQX31132.1"/>
    <property type="molecule type" value="Genomic_DNA"/>
</dbReference>
<evidence type="ECO:0000313" key="2">
    <source>
        <dbReference type="Proteomes" id="UP000190811"/>
    </source>
</evidence>
<protein>
    <submittedName>
        <fullName evidence="1">Uncharacterized protein</fullName>
    </submittedName>
</protein>
<accession>A0A1S6XRG3</accession>
<dbReference type="STRING" id="687861.BscR1v2_012170"/>
<organism evidence="1 2">
    <name type="scientific">Bartonella schoenbuchensis (strain DSM 13525 / NCTC 13165 / R1)</name>
    <dbReference type="NCBI Taxonomy" id="687861"/>
    <lineage>
        <taxon>Bacteria</taxon>
        <taxon>Pseudomonadati</taxon>
        <taxon>Pseudomonadota</taxon>
        <taxon>Alphaproteobacteria</taxon>
        <taxon>Hyphomicrobiales</taxon>
        <taxon>Bartonellaceae</taxon>
        <taxon>Bartonella</taxon>
    </lineage>
</organism>
<proteinExistence type="predicted"/>
<sequence>MMITVLKDRRCLCVFTVSVLCFFQNIDVNAYQHQRVRTLLQQRQSSQAKKLMQEVVL</sequence>
<dbReference type="Proteomes" id="UP000190811">
    <property type="component" value="Chromosome"/>
</dbReference>
<reference evidence="2" key="1">
    <citation type="journal article" date="2017" name="Genome Biol. Evol.">
        <title>Evolutionary Dynamics of Pathoadaptation Revealed by Three Independent Acquisitions of the VirB/D4 Type IV Secretion System in Bartonella.</title>
        <authorList>
            <person name="Harms A."/>
            <person name="Segers F.H."/>
            <person name="Quebatte M."/>
            <person name="Mistl C."/>
            <person name="Manfredi P."/>
            <person name="Korner J."/>
            <person name="Chomel B.B."/>
            <person name="Kosoy M."/>
            <person name="Maruyama S."/>
            <person name="Engel P."/>
            <person name="Dehio C."/>
        </authorList>
    </citation>
    <scope>NUCLEOTIDE SEQUENCE [LARGE SCALE GENOMIC DNA]</scope>
    <source>
        <strain evidence="2">R1</strain>
    </source>
</reference>
<gene>
    <name evidence="1" type="ORF">BscR1v2_012170</name>
</gene>
<name>A0A1S6XRG3_BARSR</name>
<dbReference type="AlphaFoldDB" id="A0A1S6XRG3"/>